<gene>
    <name evidence="1" type="primary">AlNc14C4G578</name>
    <name evidence="1" type="ORF">ALNC14_006500</name>
</gene>
<dbReference type="AlphaFoldDB" id="F0W0D5"/>
<name>F0W0D5_9STRA</name>
<reference evidence="1" key="2">
    <citation type="submission" date="2011-02" db="EMBL/GenBank/DDBJ databases">
        <authorList>
            <person name="MacLean D."/>
        </authorList>
    </citation>
    <scope>NUCLEOTIDE SEQUENCE</scope>
</reference>
<evidence type="ECO:0000313" key="1">
    <source>
        <dbReference type="EMBL" id="CCA14507.1"/>
    </source>
</evidence>
<accession>F0W0D5</accession>
<dbReference type="EMBL" id="FR824049">
    <property type="protein sequence ID" value="CCA14507.1"/>
    <property type="molecule type" value="Genomic_DNA"/>
</dbReference>
<reference evidence="1" key="1">
    <citation type="journal article" date="2011" name="PLoS Biol.">
        <title>Gene gain and loss during evolution of obligate parasitism in the white rust pathogen of Arabidopsis thaliana.</title>
        <authorList>
            <person name="Kemen E."/>
            <person name="Gardiner A."/>
            <person name="Schultz-Larsen T."/>
            <person name="Kemen A.C."/>
            <person name="Balmuth A.L."/>
            <person name="Robert-Seilaniantz A."/>
            <person name="Bailey K."/>
            <person name="Holub E."/>
            <person name="Studholme D.J."/>
            <person name="Maclean D."/>
            <person name="Jones J.D."/>
        </authorList>
    </citation>
    <scope>NUCLEOTIDE SEQUENCE</scope>
</reference>
<dbReference type="HOGENOM" id="CLU_2692913_0_0_1"/>
<protein>
    <submittedName>
        <fullName evidence="1">AlNc14C4G578 protein</fullName>
    </submittedName>
</protein>
<organism evidence="1">
    <name type="scientific">Albugo laibachii Nc14</name>
    <dbReference type="NCBI Taxonomy" id="890382"/>
    <lineage>
        <taxon>Eukaryota</taxon>
        <taxon>Sar</taxon>
        <taxon>Stramenopiles</taxon>
        <taxon>Oomycota</taxon>
        <taxon>Peronosporomycetes</taxon>
        <taxon>Albuginales</taxon>
        <taxon>Albuginaceae</taxon>
        <taxon>Albugo</taxon>
    </lineage>
</organism>
<sequence length="74" mass="8812">MLVRYAYHNHQKCIWMACESVDDIGLEECKEFCILEMLQYDIDLMQSISAESIEKHFIPENDEARQVEKKQRTS</sequence>
<proteinExistence type="predicted"/>